<accession>A0A915HU14</accession>
<evidence type="ECO:0000313" key="2">
    <source>
        <dbReference type="WBParaSite" id="nRc.2.0.1.t04880-RA"/>
    </source>
</evidence>
<dbReference type="AlphaFoldDB" id="A0A915HU14"/>
<sequence length="97" mass="11322">MVSAATLVSILRFDKQATGAARTLIWFPWFVGARRGRTDYVVHHHIARWAMLYKKQCSNMEERSSEKVGKQKRIIVENSKFPDALLEQRLKDFGDHF</sequence>
<evidence type="ECO:0000313" key="1">
    <source>
        <dbReference type="Proteomes" id="UP000887565"/>
    </source>
</evidence>
<proteinExistence type="predicted"/>
<name>A0A915HU14_ROMCU</name>
<reference evidence="2" key="1">
    <citation type="submission" date="2022-11" db="UniProtKB">
        <authorList>
            <consortium name="WormBaseParasite"/>
        </authorList>
    </citation>
    <scope>IDENTIFICATION</scope>
</reference>
<protein>
    <submittedName>
        <fullName evidence="2">Uncharacterized protein</fullName>
    </submittedName>
</protein>
<organism evidence="1 2">
    <name type="scientific">Romanomermis culicivorax</name>
    <name type="common">Nematode worm</name>
    <dbReference type="NCBI Taxonomy" id="13658"/>
    <lineage>
        <taxon>Eukaryota</taxon>
        <taxon>Metazoa</taxon>
        <taxon>Ecdysozoa</taxon>
        <taxon>Nematoda</taxon>
        <taxon>Enoplea</taxon>
        <taxon>Dorylaimia</taxon>
        <taxon>Mermithida</taxon>
        <taxon>Mermithoidea</taxon>
        <taxon>Mermithidae</taxon>
        <taxon>Romanomermis</taxon>
    </lineage>
</organism>
<keyword evidence="1" id="KW-1185">Reference proteome</keyword>
<dbReference type="Proteomes" id="UP000887565">
    <property type="component" value="Unplaced"/>
</dbReference>
<dbReference type="WBParaSite" id="nRc.2.0.1.t04880-RA">
    <property type="protein sequence ID" value="nRc.2.0.1.t04880-RA"/>
    <property type="gene ID" value="nRc.2.0.1.g04880"/>
</dbReference>